<dbReference type="CDD" id="cd14014">
    <property type="entry name" value="STKc_PknB_like"/>
    <property type="match status" value="1"/>
</dbReference>
<dbReference type="Proteomes" id="UP000027284">
    <property type="component" value="Unassembled WGS sequence"/>
</dbReference>
<dbReference type="AlphaFoldDB" id="A0A062Y0J2"/>
<keyword evidence="8" id="KW-1133">Transmembrane helix</keyword>
<keyword evidence="3" id="KW-0808">Transferase</keyword>
<keyword evidence="8" id="KW-0812">Transmembrane</keyword>
<feature type="region of interest" description="Disordered" evidence="7">
    <location>
        <begin position="339"/>
        <end position="361"/>
    </location>
</feature>
<evidence type="ECO:0000256" key="2">
    <source>
        <dbReference type="ARBA" id="ARBA00022527"/>
    </source>
</evidence>
<dbReference type="InterPro" id="IPR011009">
    <property type="entry name" value="Kinase-like_dom_sf"/>
</dbReference>
<keyword evidence="11" id="KW-1185">Reference proteome</keyword>
<dbReference type="Pfam" id="PF00069">
    <property type="entry name" value="Pkinase"/>
    <property type="match status" value="1"/>
</dbReference>
<dbReference type="PROSITE" id="PS50011">
    <property type="entry name" value="PROTEIN_KINASE_DOM"/>
    <property type="match status" value="1"/>
</dbReference>
<dbReference type="InterPro" id="IPR000719">
    <property type="entry name" value="Prot_kinase_dom"/>
</dbReference>
<protein>
    <recommendedName>
        <fullName evidence="1">non-specific serine/threonine protein kinase</fullName>
        <ecNumber evidence="1">2.7.11.1</ecNumber>
    </recommendedName>
</protein>
<name>A0A062Y0J2_9BACT</name>
<feature type="domain" description="Protein kinase" evidence="9">
    <location>
        <begin position="1"/>
        <end position="250"/>
    </location>
</feature>
<reference evidence="10 11" key="1">
    <citation type="submission" date="2014-04" db="EMBL/GenBank/DDBJ databases">
        <title>The Genome Sequence of Thermoanaerobaculum aquaticum MP-01, The First Cultivated Group 23 Acidobacterium.</title>
        <authorList>
            <person name="Stamps B.W."/>
            <person name="Losey N.A."/>
            <person name="Lawson P.A."/>
            <person name="Stevenson B.S."/>
        </authorList>
    </citation>
    <scope>NUCLEOTIDE SEQUENCE [LARGE SCALE GENOMIC DNA]</scope>
    <source>
        <strain evidence="10 11">MP-01</strain>
    </source>
</reference>
<accession>A0A062Y0J2</accession>
<evidence type="ECO:0000256" key="6">
    <source>
        <dbReference type="ARBA" id="ARBA00022840"/>
    </source>
</evidence>
<dbReference type="PANTHER" id="PTHR43289:SF6">
    <property type="entry name" value="SERINE_THREONINE-PROTEIN KINASE NEKL-3"/>
    <property type="match status" value="1"/>
</dbReference>
<sequence>MGGFGVVYKAWDPYIQRWVALKTCNATDPETTQRFFREAQLAGNLQHPNITMIYDFGVENDTPYFVQEFLSGVDLDELMGKQPLTLQATLAILLQVCAGLEYAHSRGVVHRDIKPANVRVLEDGTVKIMDFGIAKSLQSESRLTQTGVALGTAGYLSPEQLSGKPIDHRSDIFALGVMAYEMVTGVRPFAGPNLSNIIYQILNQEPVPPRQRNKNCPERLEKAILKCLAKDPAKRFANVRDFARELKLVFQELPSAGPRAETTTAIVRSELARLAGHSPLEITSATQLSAAPLEHYPTEPVRPAQRRIPWAYAVVGAVLVLAGGGYFLLVGGKDQSSVAQVPATPAPKPSPPPATPTPLPAPQTVNVELVVTPPAEVEVDGKPLGRVASTTLPLTPGPHRFRLRIAGFLDRSEEVEVKPDQPRLVFDLPRFGLLNVVPDMDVPIRGAEVFLDGKPLGSLPVSGKKVAVGGHRVEVTWPDGGRFEADVVVSDTAPTDLVVRPGGSS</sequence>
<feature type="compositionally biased region" description="Pro residues" evidence="7">
    <location>
        <begin position="344"/>
        <end position="361"/>
    </location>
</feature>
<evidence type="ECO:0000256" key="7">
    <source>
        <dbReference type="SAM" id="MobiDB-lite"/>
    </source>
</evidence>
<dbReference type="FunFam" id="1.10.510.10:FF:000021">
    <property type="entry name" value="Serine/threonine protein kinase"/>
    <property type="match status" value="1"/>
</dbReference>
<keyword evidence="2" id="KW-0723">Serine/threonine-protein kinase</keyword>
<dbReference type="SMART" id="SM00220">
    <property type="entry name" value="S_TKc"/>
    <property type="match status" value="1"/>
</dbReference>
<dbReference type="PANTHER" id="PTHR43289">
    <property type="entry name" value="MITOGEN-ACTIVATED PROTEIN KINASE KINASE KINASE 20-RELATED"/>
    <property type="match status" value="1"/>
</dbReference>
<dbReference type="Gene3D" id="3.30.200.20">
    <property type="entry name" value="Phosphorylase Kinase, domain 1"/>
    <property type="match status" value="1"/>
</dbReference>
<evidence type="ECO:0000259" key="9">
    <source>
        <dbReference type="PROSITE" id="PS50011"/>
    </source>
</evidence>
<dbReference type="EC" id="2.7.11.1" evidence="1"/>
<keyword evidence="8" id="KW-0472">Membrane</keyword>
<keyword evidence="4" id="KW-0547">Nucleotide-binding</keyword>
<dbReference type="GO" id="GO:0004674">
    <property type="term" value="F:protein serine/threonine kinase activity"/>
    <property type="evidence" value="ECO:0007669"/>
    <property type="project" value="UniProtKB-KW"/>
</dbReference>
<keyword evidence="5" id="KW-0418">Kinase</keyword>
<dbReference type="EMBL" id="JMFG01000008">
    <property type="protein sequence ID" value="KDA54285.1"/>
    <property type="molecule type" value="Genomic_DNA"/>
</dbReference>
<organism evidence="10 11">
    <name type="scientific">Thermoanaerobaculum aquaticum</name>
    <dbReference type="NCBI Taxonomy" id="1312852"/>
    <lineage>
        <taxon>Bacteria</taxon>
        <taxon>Pseudomonadati</taxon>
        <taxon>Acidobacteriota</taxon>
        <taxon>Thermoanaerobaculia</taxon>
        <taxon>Thermoanaerobaculales</taxon>
        <taxon>Thermoanaerobaculaceae</taxon>
        <taxon>Thermoanaerobaculum</taxon>
    </lineage>
</organism>
<dbReference type="Gene3D" id="1.10.510.10">
    <property type="entry name" value="Transferase(Phosphotransferase) domain 1"/>
    <property type="match status" value="1"/>
</dbReference>
<proteinExistence type="predicted"/>
<evidence type="ECO:0000313" key="10">
    <source>
        <dbReference type="EMBL" id="KDA54285.1"/>
    </source>
</evidence>
<feature type="transmembrane region" description="Helical" evidence="8">
    <location>
        <begin position="310"/>
        <end position="330"/>
    </location>
</feature>
<evidence type="ECO:0000256" key="3">
    <source>
        <dbReference type="ARBA" id="ARBA00022679"/>
    </source>
</evidence>
<dbReference type="STRING" id="1312852.EG19_11230"/>
<dbReference type="GO" id="GO:0005524">
    <property type="term" value="F:ATP binding"/>
    <property type="evidence" value="ECO:0007669"/>
    <property type="project" value="UniProtKB-KW"/>
</dbReference>
<evidence type="ECO:0000256" key="5">
    <source>
        <dbReference type="ARBA" id="ARBA00022777"/>
    </source>
</evidence>
<keyword evidence="6" id="KW-0067">ATP-binding</keyword>
<dbReference type="SUPFAM" id="SSF56112">
    <property type="entry name" value="Protein kinase-like (PK-like)"/>
    <property type="match status" value="1"/>
</dbReference>
<evidence type="ECO:0000256" key="4">
    <source>
        <dbReference type="ARBA" id="ARBA00022741"/>
    </source>
</evidence>
<evidence type="ECO:0000313" key="11">
    <source>
        <dbReference type="Proteomes" id="UP000027284"/>
    </source>
</evidence>
<gene>
    <name evidence="10" type="ORF">EG19_11230</name>
</gene>
<evidence type="ECO:0000256" key="8">
    <source>
        <dbReference type="SAM" id="Phobius"/>
    </source>
</evidence>
<comment type="caution">
    <text evidence="10">The sequence shown here is derived from an EMBL/GenBank/DDBJ whole genome shotgun (WGS) entry which is preliminary data.</text>
</comment>
<evidence type="ECO:0000256" key="1">
    <source>
        <dbReference type="ARBA" id="ARBA00012513"/>
    </source>
</evidence>